<dbReference type="Gene3D" id="3.90.850.10">
    <property type="entry name" value="Fumarylacetoacetase-like, C-terminal domain"/>
    <property type="match status" value="1"/>
</dbReference>
<evidence type="ECO:0000313" key="6">
    <source>
        <dbReference type="Proteomes" id="UP000292859"/>
    </source>
</evidence>
<evidence type="ECO:0000313" key="5">
    <source>
        <dbReference type="Proteomes" id="UP000198409"/>
    </source>
</evidence>
<reference evidence="3" key="1">
    <citation type="submission" date="2017-06" db="EMBL/GenBank/DDBJ databases">
        <authorList>
            <person name="Kim H.J."/>
            <person name="Triplett B.A."/>
        </authorList>
    </citation>
    <scope>NUCLEOTIDE SEQUENCE [LARGE SCALE GENOMIC DNA]</scope>
    <source>
        <strain evidence="3">DSM 26170</strain>
    </source>
</reference>
<dbReference type="OrthoDB" id="5197601at2"/>
<dbReference type="SUPFAM" id="SSF56529">
    <property type="entry name" value="FAH"/>
    <property type="match status" value="1"/>
</dbReference>
<gene>
    <name evidence="4" type="ORF">EYF88_10620</name>
    <name evidence="3" type="ORF">SAMN06265378_106138</name>
</gene>
<dbReference type="Proteomes" id="UP000198409">
    <property type="component" value="Unassembled WGS sequence"/>
</dbReference>
<evidence type="ECO:0000313" key="3">
    <source>
        <dbReference type="EMBL" id="SNR50788.1"/>
    </source>
</evidence>
<dbReference type="Proteomes" id="UP000292859">
    <property type="component" value="Unassembled WGS sequence"/>
</dbReference>
<dbReference type="GO" id="GO:0046872">
    <property type="term" value="F:metal ion binding"/>
    <property type="evidence" value="ECO:0007669"/>
    <property type="project" value="UniProtKB-KW"/>
</dbReference>
<dbReference type="PANTHER" id="PTHR11820:SF90">
    <property type="entry name" value="FLUTATHIONE S-TRANSFERASE"/>
    <property type="match status" value="1"/>
</dbReference>
<dbReference type="Pfam" id="PF01557">
    <property type="entry name" value="FAA_hydrolase"/>
    <property type="match status" value="1"/>
</dbReference>
<keyword evidence="3" id="KW-0378">Hydrolase</keyword>
<keyword evidence="6" id="KW-1185">Reference proteome</keyword>
<protein>
    <submittedName>
        <fullName evidence="4">FAA hydrolase family protein</fullName>
    </submittedName>
    <submittedName>
        <fullName evidence="3">Fumarylpyruvate hydrolase</fullName>
    </submittedName>
</protein>
<dbReference type="InterPro" id="IPR011234">
    <property type="entry name" value="Fumarylacetoacetase-like_C"/>
</dbReference>
<evidence type="ECO:0000313" key="4">
    <source>
        <dbReference type="EMBL" id="TBN50069.1"/>
    </source>
</evidence>
<accession>A0A238WWF2</accession>
<dbReference type="PANTHER" id="PTHR11820">
    <property type="entry name" value="ACYLPYRUVASE"/>
    <property type="match status" value="1"/>
</dbReference>
<dbReference type="EMBL" id="SIRL01000006">
    <property type="protein sequence ID" value="TBN50069.1"/>
    <property type="molecule type" value="Genomic_DNA"/>
</dbReference>
<evidence type="ECO:0000259" key="2">
    <source>
        <dbReference type="Pfam" id="PF01557"/>
    </source>
</evidence>
<reference evidence="5" key="2">
    <citation type="submission" date="2017-06" db="EMBL/GenBank/DDBJ databases">
        <authorList>
            <person name="Varghese N."/>
            <person name="Submissions S."/>
        </authorList>
    </citation>
    <scope>NUCLEOTIDE SEQUENCE [LARGE SCALE GENOMIC DNA]</scope>
    <source>
        <strain evidence="5">DSM 26170</strain>
    </source>
</reference>
<proteinExistence type="predicted"/>
<dbReference type="GO" id="GO:0018773">
    <property type="term" value="F:acetylpyruvate hydrolase activity"/>
    <property type="evidence" value="ECO:0007669"/>
    <property type="project" value="TreeGrafter"/>
</dbReference>
<sequence>MNEMSKMADYVFVPEPTPTIPVAGTDKLFPVRRIYCVGRNFADHAIEMGHDPDKEPPFFFQKNPDSIVPPGQDFPYPTETSDVHHEIELVVALKSGGTDIPLDKALDCVFGYGVGLDMTRRDLQGQAKKMGRPWETGKSFEASAPCSVIHPVSEVGHPTQGAIRVEVNGEPRQQGDLNQMIWKVPEMIAYLSRLFELRPGDVIFAGTPAGVGAVVRGDVMTGHVEGVDEITVKVV</sequence>
<keyword evidence="3" id="KW-0670">Pyruvate</keyword>
<dbReference type="EMBL" id="FZNM01000006">
    <property type="protein sequence ID" value="SNR50788.1"/>
    <property type="molecule type" value="Genomic_DNA"/>
</dbReference>
<reference evidence="4 6" key="3">
    <citation type="submission" date="2019-02" db="EMBL/GenBank/DDBJ databases">
        <authorList>
            <person name="Zhang G."/>
        </authorList>
    </citation>
    <scope>NUCLEOTIDE SEQUENCE [LARGE SCALE GENOMIC DNA]</scope>
    <source>
        <strain evidence="4 6">CMB17</strain>
    </source>
</reference>
<feature type="domain" description="Fumarylacetoacetase-like C-terminal" evidence="2">
    <location>
        <begin position="34"/>
        <end position="234"/>
    </location>
</feature>
<dbReference type="InterPro" id="IPR036663">
    <property type="entry name" value="Fumarylacetoacetase_C_sf"/>
</dbReference>
<dbReference type="AlphaFoldDB" id="A0A238WWF2"/>
<organism evidence="3 5">
    <name type="scientific">Paracoccus sediminis</name>
    <dbReference type="NCBI Taxonomy" id="1214787"/>
    <lineage>
        <taxon>Bacteria</taxon>
        <taxon>Pseudomonadati</taxon>
        <taxon>Pseudomonadota</taxon>
        <taxon>Alphaproteobacteria</taxon>
        <taxon>Rhodobacterales</taxon>
        <taxon>Paracoccaceae</taxon>
        <taxon>Paracoccus</taxon>
    </lineage>
</organism>
<keyword evidence="1" id="KW-0479">Metal-binding</keyword>
<name>A0A238WWF2_9RHOB</name>
<evidence type="ECO:0000256" key="1">
    <source>
        <dbReference type="ARBA" id="ARBA00022723"/>
    </source>
</evidence>